<reference evidence="2 3" key="1">
    <citation type="journal article" date="2018" name="J. Microbiol.">
        <title>Bacillus spongiae sp. nov., isolated from sponge of Jeju Island.</title>
        <authorList>
            <person name="Lee G.E."/>
            <person name="Im W.T."/>
            <person name="Park J.S."/>
        </authorList>
    </citation>
    <scope>NUCLEOTIDE SEQUENCE [LARGE SCALE GENOMIC DNA]</scope>
    <source>
        <strain evidence="2 3">135PIL107-10</strain>
    </source>
</reference>
<gene>
    <name evidence="2" type="ORF">WAK64_17670</name>
</gene>
<keyword evidence="1" id="KW-0472">Membrane</keyword>
<keyword evidence="1" id="KW-1133">Transmembrane helix</keyword>
<dbReference type="InterPro" id="IPR025627">
    <property type="entry name" value="YfzA"/>
</dbReference>
<dbReference type="Proteomes" id="UP001312865">
    <property type="component" value="Unassembled WGS sequence"/>
</dbReference>
<sequence>MANTGKAPNTNLAKRWMITIGLFLIVQLIFIVVDGNILKPNINDSDVIAKIGRWILDSGVCTIHGVDYPLFLSFF</sequence>
<protein>
    <submittedName>
        <fullName evidence="2">YfzA family protein</fullName>
    </submittedName>
</protein>
<comment type="caution">
    <text evidence="2">The sequence shown here is derived from an EMBL/GenBank/DDBJ whole genome shotgun (WGS) entry which is preliminary data.</text>
</comment>
<proteinExistence type="predicted"/>
<accession>A0ABU8HI60</accession>
<evidence type="ECO:0000313" key="3">
    <source>
        <dbReference type="Proteomes" id="UP001312865"/>
    </source>
</evidence>
<evidence type="ECO:0000256" key="1">
    <source>
        <dbReference type="SAM" id="Phobius"/>
    </source>
</evidence>
<evidence type="ECO:0000313" key="2">
    <source>
        <dbReference type="EMBL" id="MEI5908881.1"/>
    </source>
</evidence>
<name>A0ABU8HI60_9BACI</name>
<keyword evidence="1" id="KW-0812">Transmembrane</keyword>
<dbReference type="RefSeq" id="WP_336588327.1">
    <property type="nucleotide sequence ID" value="NZ_JBBAXC010000017.1"/>
</dbReference>
<dbReference type="Pfam" id="PF14118">
    <property type="entry name" value="YfzA"/>
    <property type="match status" value="1"/>
</dbReference>
<dbReference type="EMBL" id="JBBAXC010000017">
    <property type="protein sequence ID" value="MEI5908881.1"/>
    <property type="molecule type" value="Genomic_DNA"/>
</dbReference>
<organism evidence="2 3">
    <name type="scientific">Bacillus spongiae</name>
    <dbReference type="NCBI Taxonomy" id="2683610"/>
    <lineage>
        <taxon>Bacteria</taxon>
        <taxon>Bacillati</taxon>
        <taxon>Bacillota</taxon>
        <taxon>Bacilli</taxon>
        <taxon>Bacillales</taxon>
        <taxon>Bacillaceae</taxon>
        <taxon>Bacillus</taxon>
    </lineage>
</organism>
<keyword evidence="3" id="KW-1185">Reference proteome</keyword>
<feature type="transmembrane region" description="Helical" evidence="1">
    <location>
        <begin position="16"/>
        <end position="33"/>
    </location>
</feature>